<feature type="domain" description="ER-bound oxygenase mpaB/mpaB'/Rubber oxygenase catalytic" evidence="1">
    <location>
        <begin position="111"/>
        <end position="311"/>
    </location>
</feature>
<dbReference type="GO" id="GO:0016491">
    <property type="term" value="F:oxidoreductase activity"/>
    <property type="evidence" value="ECO:0007669"/>
    <property type="project" value="InterPro"/>
</dbReference>
<gene>
    <name evidence="2" type="ORF">BC781_1027</name>
</gene>
<accession>A0A315ZA53</accession>
<protein>
    <submittedName>
        <fullName evidence="2">Uncharacterized protein DUF2236</fullName>
    </submittedName>
</protein>
<sequence>MYTTPTFEILEKKRQLGDPLADKVIQTLIEENGLESIRMIFEMVSQNKSLPKIEMPKVLRDYFEETAKLPDWVDYKKLDAASKFHQKYGIQLSLLLLCKALPTTYACGKGAEVLYMTGRFHASKNGDMDNFTKRLIETSQFVVDVMSEGGLGPYGRGIRSAQKVRLIHAAIRYYLMHQHEWDHKTYGVPINQEDMAGTLLSFSIIPLLGLEQIGKNLSYEEKENYYYTWRVVGHILGLEEEMMPQKFIQGYRLANQIINHQKEPSEAGKVLTNTCVNFIQNMNPSNFFKAFPSLLVRYMIGDELADIVGIKEKNDGFNKFFKLTSYIFFNIYDSSINNFKTLERLALYFNRIFLEDSLYFMNNSQKIQLHVPPSLRENWNNNIKLNPIREAVKKRFR</sequence>
<dbReference type="EMBL" id="QGDO01000002">
    <property type="protein sequence ID" value="PWJ42466.1"/>
    <property type="molecule type" value="Genomic_DNA"/>
</dbReference>
<organism evidence="2 3">
    <name type="scientific">Sediminitomix flava</name>
    <dbReference type="NCBI Taxonomy" id="379075"/>
    <lineage>
        <taxon>Bacteria</taxon>
        <taxon>Pseudomonadati</taxon>
        <taxon>Bacteroidota</taxon>
        <taxon>Cytophagia</taxon>
        <taxon>Cytophagales</taxon>
        <taxon>Flammeovirgaceae</taxon>
        <taxon>Sediminitomix</taxon>
    </lineage>
</organism>
<evidence type="ECO:0000259" key="1">
    <source>
        <dbReference type="Pfam" id="PF09995"/>
    </source>
</evidence>
<dbReference type="InterPro" id="IPR018713">
    <property type="entry name" value="MPAB/Lcp_cat_dom"/>
</dbReference>
<dbReference type="PANTHER" id="PTHR37539:SF1">
    <property type="entry name" value="ER-BOUND OXYGENASE MPAB_MPAB'_RUBBER OXYGENASE CATALYTIC DOMAIN-CONTAINING PROTEIN"/>
    <property type="match status" value="1"/>
</dbReference>
<dbReference type="AlphaFoldDB" id="A0A315ZA53"/>
<keyword evidence="3" id="KW-1185">Reference proteome</keyword>
<dbReference type="Proteomes" id="UP000245535">
    <property type="component" value="Unassembled WGS sequence"/>
</dbReference>
<evidence type="ECO:0000313" key="3">
    <source>
        <dbReference type="Proteomes" id="UP000245535"/>
    </source>
</evidence>
<proteinExistence type="predicted"/>
<dbReference type="PANTHER" id="PTHR37539">
    <property type="entry name" value="SECRETED PROTEIN-RELATED"/>
    <property type="match status" value="1"/>
</dbReference>
<name>A0A315ZA53_SEDFL</name>
<dbReference type="InterPro" id="IPR037473">
    <property type="entry name" value="Lcp-like"/>
</dbReference>
<dbReference type="OrthoDB" id="6072815at2"/>
<comment type="caution">
    <text evidence="2">The sequence shown here is derived from an EMBL/GenBank/DDBJ whole genome shotgun (WGS) entry which is preliminary data.</text>
</comment>
<dbReference type="RefSeq" id="WP_109616614.1">
    <property type="nucleotide sequence ID" value="NZ_QGDO01000002.1"/>
</dbReference>
<evidence type="ECO:0000313" key="2">
    <source>
        <dbReference type="EMBL" id="PWJ42466.1"/>
    </source>
</evidence>
<dbReference type="Pfam" id="PF09995">
    <property type="entry name" value="MPAB_Lcp_cat"/>
    <property type="match status" value="1"/>
</dbReference>
<reference evidence="2 3" key="1">
    <citation type="submission" date="2018-03" db="EMBL/GenBank/DDBJ databases">
        <title>Genomic Encyclopedia of Archaeal and Bacterial Type Strains, Phase II (KMG-II): from individual species to whole genera.</title>
        <authorList>
            <person name="Goeker M."/>
        </authorList>
    </citation>
    <scope>NUCLEOTIDE SEQUENCE [LARGE SCALE GENOMIC DNA]</scope>
    <source>
        <strain evidence="2 3">DSM 28229</strain>
    </source>
</reference>